<gene>
    <name evidence="3" type="ORF">GCM10023081_27530</name>
</gene>
<feature type="domain" description="AMP-binding enzyme C-terminal" evidence="2">
    <location>
        <begin position="469"/>
        <end position="546"/>
    </location>
</feature>
<dbReference type="Pfam" id="PF00501">
    <property type="entry name" value="AMP-binding"/>
    <property type="match status" value="1"/>
</dbReference>
<dbReference type="EMBL" id="BAABEO010000019">
    <property type="protein sequence ID" value="GAA3688691.1"/>
    <property type="molecule type" value="Genomic_DNA"/>
</dbReference>
<evidence type="ECO:0000259" key="1">
    <source>
        <dbReference type="Pfam" id="PF00501"/>
    </source>
</evidence>
<dbReference type="InterPro" id="IPR045851">
    <property type="entry name" value="AMP-bd_C_sf"/>
</dbReference>
<reference evidence="4" key="1">
    <citation type="journal article" date="2019" name="Int. J. Syst. Evol. Microbiol.">
        <title>The Global Catalogue of Microorganisms (GCM) 10K type strain sequencing project: providing services to taxonomists for standard genome sequencing and annotation.</title>
        <authorList>
            <consortium name="The Broad Institute Genomics Platform"/>
            <consortium name="The Broad Institute Genome Sequencing Center for Infectious Disease"/>
            <person name="Wu L."/>
            <person name="Ma J."/>
        </authorList>
    </citation>
    <scope>NUCLEOTIDE SEQUENCE [LARGE SCALE GENOMIC DNA]</scope>
    <source>
        <strain evidence="4">JCM 30742</strain>
    </source>
</reference>
<organism evidence="3 4">
    <name type="scientific">Arthrobacter ginkgonis</name>
    <dbReference type="NCBI Taxonomy" id="1630594"/>
    <lineage>
        <taxon>Bacteria</taxon>
        <taxon>Bacillati</taxon>
        <taxon>Actinomycetota</taxon>
        <taxon>Actinomycetes</taxon>
        <taxon>Micrococcales</taxon>
        <taxon>Micrococcaceae</taxon>
        <taxon>Arthrobacter</taxon>
    </lineage>
</organism>
<dbReference type="Pfam" id="PF13193">
    <property type="entry name" value="AMP-binding_C"/>
    <property type="match status" value="1"/>
</dbReference>
<feature type="domain" description="AMP-dependent synthetase/ligase" evidence="1">
    <location>
        <begin position="57"/>
        <end position="418"/>
    </location>
</feature>
<keyword evidence="4" id="KW-1185">Reference proteome</keyword>
<dbReference type="Gene3D" id="3.40.50.12780">
    <property type="entry name" value="N-terminal domain of ligase-like"/>
    <property type="match status" value="1"/>
</dbReference>
<accession>A0ABP7CIG4</accession>
<dbReference type="InterPro" id="IPR020845">
    <property type="entry name" value="AMP-binding_CS"/>
</dbReference>
<dbReference type="PANTHER" id="PTHR43767">
    <property type="entry name" value="LONG-CHAIN-FATTY-ACID--COA LIGASE"/>
    <property type="match status" value="1"/>
</dbReference>
<comment type="caution">
    <text evidence="3">The sequence shown here is derived from an EMBL/GenBank/DDBJ whole genome shotgun (WGS) entry which is preliminary data.</text>
</comment>
<dbReference type="SUPFAM" id="SSF56801">
    <property type="entry name" value="Acetyl-CoA synthetase-like"/>
    <property type="match status" value="1"/>
</dbReference>
<dbReference type="PROSITE" id="PS00455">
    <property type="entry name" value="AMP_BINDING"/>
    <property type="match status" value="1"/>
</dbReference>
<evidence type="ECO:0000313" key="3">
    <source>
        <dbReference type="EMBL" id="GAA3688691.1"/>
    </source>
</evidence>
<proteinExistence type="predicted"/>
<dbReference type="PANTHER" id="PTHR43767:SF1">
    <property type="entry name" value="NONRIBOSOMAL PEPTIDE SYNTHASE PES1 (EUROFUNG)-RELATED"/>
    <property type="match status" value="1"/>
</dbReference>
<dbReference type="InterPro" id="IPR050237">
    <property type="entry name" value="ATP-dep_AMP-bd_enzyme"/>
</dbReference>
<evidence type="ECO:0000259" key="2">
    <source>
        <dbReference type="Pfam" id="PF13193"/>
    </source>
</evidence>
<protein>
    <submittedName>
        <fullName evidence="3">(2,3-dihydroxybenzoyl)adenylate synthase</fullName>
    </submittedName>
</protein>
<dbReference type="InterPro" id="IPR000873">
    <property type="entry name" value="AMP-dep_synth/lig_dom"/>
</dbReference>
<dbReference type="Gene3D" id="3.30.300.30">
    <property type="match status" value="1"/>
</dbReference>
<evidence type="ECO:0000313" key="4">
    <source>
        <dbReference type="Proteomes" id="UP001500752"/>
    </source>
</evidence>
<dbReference type="InterPro" id="IPR042099">
    <property type="entry name" value="ANL_N_sf"/>
</dbReference>
<sequence length="563" mass="59638">MSAGTGTLATETLAGQAVAADAYDPMLDGVVPYPRDVADRYLAAGYWGDRTLDRLVRDTAARRPHHPAVIDRDRTATYAELVKRFDAAAAALRARGVAPGDRVLIHLPNVLEFFDAVYGTISLGALPVFAVHTHRHAEMEHLAQASGAVLLLTSRQIPGLDADAFAAELAARLPGLPLAYAEDLCAEHPDGAVRAAETPAPCPRPAHAAAFLQLSGGTTGRPKLIPRTHRDYAYSVERSAEVCGLDDSTVFLAGIPLAHNFAASSPGYMGVLATGGTVVAALNGSPDLVFGLVERHRVTLAAAVPPLALSWLNSPARSRYDLSAWKVLQVGGAKLARATAERIEPELGPRLQQVFGMAEGLVCYTGLDDDADTVLGTQGRPMSDADEVLVLDDDGRPVPDGSPGNLWVRGPYTIRGYYGNPPANAASFTEDGFYGSGDIVIRHPNGCLSVVGRTKDIINRGGEKVSPDEVEGALLRHPGVHDASLVGEPDEALGERTHAYVVPRAGAEPPKAKALRAWLRTSGLADHKVPDLVTVVDRLPTTHVGKISRTTLRPAPRLPQGES</sequence>
<dbReference type="Proteomes" id="UP001500752">
    <property type="component" value="Unassembled WGS sequence"/>
</dbReference>
<name>A0ABP7CIG4_9MICC</name>
<dbReference type="RefSeq" id="WP_345151549.1">
    <property type="nucleotide sequence ID" value="NZ_BAABEO010000019.1"/>
</dbReference>
<dbReference type="InterPro" id="IPR025110">
    <property type="entry name" value="AMP-bd_C"/>
</dbReference>